<proteinExistence type="predicted"/>
<feature type="region of interest" description="Disordered" evidence="1">
    <location>
        <begin position="108"/>
        <end position="132"/>
    </location>
</feature>
<sequence>MSVQEFRKFSISQEAADYCKKDGNFKEFGRLSSIKQTANPFKDVLNAAERGEISTIKEEYPALYLRYKTYILSSVKFRTDELNGSCGVWICGPPRCASWRDHRTHIERKKKERENSALNPKAVENSTSRPKL</sequence>
<keyword evidence="3" id="KW-1185">Reference proteome</keyword>
<name>A0AAV4UBY4_9ARAC</name>
<dbReference type="EMBL" id="BPLQ01011075">
    <property type="protein sequence ID" value="GIY55304.1"/>
    <property type="molecule type" value="Genomic_DNA"/>
</dbReference>
<evidence type="ECO:0000313" key="2">
    <source>
        <dbReference type="EMBL" id="GIY55304.1"/>
    </source>
</evidence>
<comment type="caution">
    <text evidence="2">The sequence shown here is derived from an EMBL/GenBank/DDBJ whole genome shotgun (WGS) entry which is preliminary data.</text>
</comment>
<dbReference type="Proteomes" id="UP001054837">
    <property type="component" value="Unassembled WGS sequence"/>
</dbReference>
<evidence type="ECO:0000256" key="1">
    <source>
        <dbReference type="SAM" id="MobiDB-lite"/>
    </source>
</evidence>
<accession>A0AAV4UBY4</accession>
<dbReference type="AlphaFoldDB" id="A0AAV4UBY4"/>
<reference evidence="2 3" key="1">
    <citation type="submission" date="2021-06" db="EMBL/GenBank/DDBJ databases">
        <title>Caerostris darwini draft genome.</title>
        <authorList>
            <person name="Kono N."/>
            <person name="Arakawa K."/>
        </authorList>
    </citation>
    <scope>NUCLEOTIDE SEQUENCE [LARGE SCALE GENOMIC DNA]</scope>
</reference>
<evidence type="ECO:0000313" key="3">
    <source>
        <dbReference type="Proteomes" id="UP001054837"/>
    </source>
</evidence>
<gene>
    <name evidence="2" type="primary">Rep_3</name>
    <name evidence="2" type="ORF">CDAR_578841</name>
</gene>
<organism evidence="2 3">
    <name type="scientific">Caerostris darwini</name>
    <dbReference type="NCBI Taxonomy" id="1538125"/>
    <lineage>
        <taxon>Eukaryota</taxon>
        <taxon>Metazoa</taxon>
        <taxon>Ecdysozoa</taxon>
        <taxon>Arthropoda</taxon>
        <taxon>Chelicerata</taxon>
        <taxon>Arachnida</taxon>
        <taxon>Araneae</taxon>
        <taxon>Araneomorphae</taxon>
        <taxon>Entelegynae</taxon>
        <taxon>Araneoidea</taxon>
        <taxon>Araneidae</taxon>
        <taxon>Caerostris</taxon>
    </lineage>
</organism>
<protein>
    <submittedName>
        <fullName evidence="2">Replication-associated protein</fullName>
    </submittedName>
</protein>